<organism evidence="2 3">
    <name type="scientific">Craterilacuibacter sinensis</name>
    <dbReference type="NCBI Taxonomy" id="2686017"/>
    <lineage>
        <taxon>Bacteria</taxon>
        <taxon>Pseudomonadati</taxon>
        <taxon>Pseudomonadota</taxon>
        <taxon>Betaproteobacteria</taxon>
        <taxon>Neisseriales</taxon>
        <taxon>Neisseriaceae</taxon>
        <taxon>Craterilacuibacter</taxon>
    </lineage>
</organism>
<evidence type="ECO:0000313" key="3">
    <source>
        <dbReference type="Proteomes" id="UP000467214"/>
    </source>
</evidence>
<dbReference type="RefSeq" id="WP_160796491.1">
    <property type="nucleotide sequence ID" value="NZ_WSSB01000007.1"/>
</dbReference>
<dbReference type="InterPro" id="IPR021409">
    <property type="entry name" value="DUF3047"/>
</dbReference>
<keyword evidence="3" id="KW-1185">Reference proteome</keyword>
<reference evidence="2 3" key="1">
    <citation type="submission" date="2019-12" db="EMBL/GenBank/DDBJ databases">
        <title>Neisseriaceae gen. nov. sp. Genome sequencing and assembly.</title>
        <authorList>
            <person name="Liu Z."/>
            <person name="Li A."/>
        </authorList>
    </citation>
    <scope>NUCLEOTIDE SEQUENCE [LARGE SCALE GENOMIC DNA]</scope>
    <source>
        <strain evidence="2 3">B2N2-7</strain>
    </source>
</reference>
<gene>
    <name evidence="2" type="ORF">GQF02_08935</name>
</gene>
<dbReference type="EMBL" id="WSSB01000007">
    <property type="protein sequence ID" value="MXR37095.1"/>
    <property type="molecule type" value="Genomic_DNA"/>
</dbReference>
<accession>A0A845BL80</accession>
<dbReference type="Proteomes" id="UP000467214">
    <property type="component" value="Unassembled WGS sequence"/>
</dbReference>
<feature type="signal peptide" evidence="1">
    <location>
        <begin position="1"/>
        <end position="19"/>
    </location>
</feature>
<protein>
    <submittedName>
        <fullName evidence="2">DUF3047 domain-containing protein</fullName>
    </submittedName>
</protein>
<sequence length="212" mass="23265">MKRLNPAWLLALSASSIFAAEPLAGAFSQGSLAGWDTKSFKGETRYRLVQDGNTTVLRADADGGASGKFRKMKVDLTKTPFLNWRWKISNTYAGVNERSKSGDDYPARVYVVDERGPFGLSSRALNYVWSSNQPIGSRWPNAFVSQAMLQAVDSGNAKAGQWVAHKRNVREDLKTAFGEDFDHIDAVALMSDADNAGGKASAWYGDIWFSAQ</sequence>
<dbReference type="Pfam" id="PF11249">
    <property type="entry name" value="DUF3047"/>
    <property type="match status" value="1"/>
</dbReference>
<name>A0A845BL80_9NEIS</name>
<dbReference type="AlphaFoldDB" id="A0A845BL80"/>
<evidence type="ECO:0000256" key="1">
    <source>
        <dbReference type="SAM" id="SignalP"/>
    </source>
</evidence>
<comment type="caution">
    <text evidence="2">The sequence shown here is derived from an EMBL/GenBank/DDBJ whole genome shotgun (WGS) entry which is preliminary data.</text>
</comment>
<keyword evidence="1" id="KW-0732">Signal</keyword>
<feature type="chain" id="PRO_5032991896" evidence="1">
    <location>
        <begin position="20"/>
        <end position="212"/>
    </location>
</feature>
<proteinExistence type="predicted"/>
<evidence type="ECO:0000313" key="2">
    <source>
        <dbReference type="EMBL" id="MXR37095.1"/>
    </source>
</evidence>